<dbReference type="EMBL" id="REGN01000684">
    <property type="protein sequence ID" value="RNA40036.1"/>
    <property type="molecule type" value="Genomic_DNA"/>
</dbReference>
<keyword evidence="1" id="KW-0175">Coiled coil</keyword>
<sequence>MLQDTPATPQVTNQLEQIEQLKRELTAQHREQLSELDRLKEANRQLVRQVQASQQQTTLQQQELEAAREANQVLVGQVQGLTEQVWSLQEITQLLLEPQARAPSRESTPTLDAVVTPAWIPINKIHRFQRLFKFNFNCLKSIGKSKILSSILLKSSNMTSEVQVDLFAK</sequence>
<proteinExistence type="predicted"/>
<feature type="coiled-coil region" evidence="1">
    <location>
        <begin position="11"/>
        <end position="84"/>
    </location>
</feature>
<evidence type="ECO:0000313" key="3">
    <source>
        <dbReference type="Proteomes" id="UP000276133"/>
    </source>
</evidence>
<dbReference type="AlphaFoldDB" id="A0A3M7SW90"/>
<protein>
    <submittedName>
        <fullName evidence="2">Uncharacterized protein</fullName>
    </submittedName>
</protein>
<name>A0A3M7SW90_BRAPC</name>
<organism evidence="2 3">
    <name type="scientific">Brachionus plicatilis</name>
    <name type="common">Marine rotifer</name>
    <name type="synonym">Brachionus muelleri</name>
    <dbReference type="NCBI Taxonomy" id="10195"/>
    <lineage>
        <taxon>Eukaryota</taxon>
        <taxon>Metazoa</taxon>
        <taxon>Spiralia</taxon>
        <taxon>Gnathifera</taxon>
        <taxon>Rotifera</taxon>
        <taxon>Eurotatoria</taxon>
        <taxon>Monogononta</taxon>
        <taxon>Pseudotrocha</taxon>
        <taxon>Ploima</taxon>
        <taxon>Brachionidae</taxon>
        <taxon>Brachionus</taxon>
    </lineage>
</organism>
<reference evidence="2 3" key="1">
    <citation type="journal article" date="2018" name="Sci. Rep.">
        <title>Genomic signatures of local adaptation to the degree of environmental predictability in rotifers.</title>
        <authorList>
            <person name="Franch-Gras L."/>
            <person name="Hahn C."/>
            <person name="Garcia-Roger E.M."/>
            <person name="Carmona M.J."/>
            <person name="Serra M."/>
            <person name="Gomez A."/>
        </authorList>
    </citation>
    <scope>NUCLEOTIDE SEQUENCE [LARGE SCALE GENOMIC DNA]</scope>
    <source>
        <strain evidence="2">HYR1</strain>
    </source>
</reference>
<evidence type="ECO:0000256" key="1">
    <source>
        <dbReference type="SAM" id="Coils"/>
    </source>
</evidence>
<accession>A0A3M7SW90</accession>
<gene>
    <name evidence="2" type="ORF">BpHYR1_029007</name>
</gene>
<keyword evidence="3" id="KW-1185">Reference proteome</keyword>
<dbReference type="Proteomes" id="UP000276133">
    <property type="component" value="Unassembled WGS sequence"/>
</dbReference>
<evidence type="ECO:0000313" key="2">
    <source>
        <dbReference type="EMBL" id="RNA40036.1"/>
    </source>
</evidence>
<comment type="caution">
    <text evidence="2">The sequence shown here is derived from an EMBL/GenBank/DDBJ whole genome shotgun (WGS) entry which is preliminary data.</text>
</comment>